<dbReference type="GO" id="GO:0005886">
    <property type="term" value="C:plasma membrane"/>
    <property type="evidence" value="ECO:0007669"/>
    <property type="project" value="TreeGrafter"/>
</dbReference>
<evidence type="ECO:0000256" key="2">
    <source>
        <dbReference type="ARBA" id="ARBA00022771"/>
    </source>
</evidence>
<dbReference type="GO" id="GO:0002028">
    <property type="term" value="P:regulation of sodium ion transport"/>
    <property type="evidence" value="ECO:0007669"/>
    <property type="project" value="TreeGrafter"/>
</dbReference>
<dbReference type="PANTHER" id="PTHR12335:SF3">
    <property type="entry name" value="IP11896P"/>
    <property type="match status" value="1"/>
</dbReference>
<evidence type="ECO:0000313" key="6">
    <source>
        <dbReference type="EMBL" id="CAD7199500.1"/>
    </source>
</evidence>
<evidence type="ECO:0000256" key="3">
    <source>
        <dbReference type="ARBA" id="ARBA00022833"/>
    </source>
</evidence>
<sequence length="585" mass="66292">MLRYIDVGISRESYEDIDNSRNLRRTHRGGMERCDAMGRKSKAPPIPQEDRRICRSICLCQLTVVMSCVALVYLTVAIYMPSHRAFQSGIEPEPVMCQTVASKLQTSYCDWASCGEWCLTKTAGFCPQIHVTVRRNGTDIVMENCLPLTSAVISCPQVYPGALKKYNCNNGTECESLTGVFNCSLGHCANMSEMYQCHHRADGITVNSEKDNMKLNGFFECDKATCIKIKHPFVCDRLCPKISTLDVNTYLLYEDNVYTGNCERTLAFNRANGTSVGSPVNATEIWQNKNSTEVLMASCLSVKIEDNSIKAIDCINGTIQNRTNFPKLFMNFTTMWSLYENSTILVDTTQNFLPAQSELTIYNWSRLYINLEACVNTLQGECKLFQNTHGRGGENHTMPSRFHCYYDKVNTCNIKIRLRYKVNQLKLTREERWRCTKKDCKAKIFTLDGGNIFSRTENEHNHEPLLDQELNRRSISNAVKRKAEEIEVRPSKLIHTEKDPFFVVARFDLRKTWRELMVAALVPSLLFLVSTTTLCIITRSVTVGDDARMRCKYCSGGRQVVHDACAGDTTEDEDGPDSVTRALAP</sequence>
<keyword evidence="4" id="KW-0812">Transmembrane</keyword>
<keyword evidence="2" id="KW-0863">Zinc-finger</keyword>
<dbReference type="InterPro" id="IPR007588">
    <property type="entry name" value="Znf_FLYWCH"/>
</dbReference>
<dbReference type="AlphaFoldDB" id="A0A7R8VN67"/>
<dbReference type="EMBL" id="OA566811">
    <property type="protein sequence ID" value="CAD7199500.1"/>
    <property type="molecule type" value="Genomic_DNA"/>
</dbReference>
<keyword evidence="4" id="KW-0472">Membrane</keyword>
<evidence type="ECO:0000259" key="5">
    <source>
        <dbReference type="Pfam" id="PF04500"/>
    </source>
</evidence>
<dbReference type="GO" id="GO:0017080">
    <property type="term" value="F:sodium channel regulator activity"/>
    <property type="evidence" value="ECO:0007669"/>
    <property type="project" value="TreeGrafter"/>
</dbReference>
<feature type="transmembrane region" description="Helical" evidence="4">
    <location>
        <begin position="516"/>
        <end position="542"/>
    </location>
</feature>
<keyword evidence="4" id="KW-1133">Transmembrane helix</keyword>
<proteinExistence type="predicted"/>
<feature type="transmembrane region" description="Helical" evidence="4">
    <location>
        <begin position="57"/>
        <end position="80"/>
    </location>
</feature>
<name>A0A7R8VN67_TIMDO</name>
<evidence type="ECO:0000256" key="4">
    <source>
        <dbReference type="SAM" id="Phobius"/>
    </source>
</evidence>
<dbReference type="InterPro" id="IPR031578">
    <property type="entry name" value="TipE"/>
</dbReference>
<accession>A0A7R8VN67</accession>
<dbReference type="Pfam" id="PF04500">
    <property type="entry name" value="FLYWCH"/>
    <property type="match status" value="1"/>
</dbReference>
<keyword evidence="1" id="KW-0479">Metal-binding</keyword>
<organism evidence="6">
    <name type="scientific">Timema douglasi</name>
    <name type="common">Walking stick</name>
    <dbReference type="NCBI Taxonomy" id="61478"/>
    <lineage>
        <taxon>Eukaryota</taxon>
        <taxon>Metazoa</taxon>
        <taxon>Ecdysozoa</taxon>
        <taxon>Arthropoda</taxon>
        <taxon>Hexapoda</taxon>
        <taxon>Insecta</taxon>
        <taxon>Pterygota</taxon>
        <taxon>Neoptera</taxon>
        <taxon>Polyneoptera</taxon>
        <taxon>Phasmatodea</taxon>
        <taxon>Timematodea</taxon>
        <taxon>Timematoidea</taxon>
        <taxon>Timematidae</taxon>
        <taxon>Timema</taxon>
    </lineage>
</organism>
<gene>
    <name evidence="6" type="ORF">TDIB3V08_LOCUS5748</name>
</gene>
<keyword evidence="3" id="KW-0862">Zinc</keyword>
<evidence type="ECO:0000256" key="1">
    <source>
        <dbReference type="ARBA" id="ARBA00022723"/>
    </source>
</evidence>
<dbReference type="PANTHER" id="PTHR12335">
    <property type="entry name" value="TIPE PROTEIN TEMPERATURE-INDUCED PARALYTIC E"/>
    <property type="match status" value="1"/>
</dbReference>
<reference evidence="6" key="1">
    <citation type="submission" date="2020-11" db="EMBL/GenBank/DDBJ databases">
        <authorList>
            <person name="Tran Van P."/>
        </authorList>
    </citation>
    <scope>NUCLEOTIDE SEQUENCE</scope>
</reference>
<feature type="domain" description="FLYWCH-type" evidence="5">
    <location>
        <begin position="419"/>
        <end position="462"/>
    </location>
</feature>
<dbReference type="GO" id="GO:0008270">
    <property type="term" value="F:zinc ion binding"/>
    <property type="evidence" value="ECO:0007669"/>
    <property type="project" value="UniProtKB-KW"/>
</dbReference>
<protein>
    <recommendedName>
        <fullName evidence="5">FLYWCH-type domain-containing protein</fullName>
    </recommendedName>
</protein>